<reference evidence="2 3" key="1">
    <citation type="submission" date="2011-08" db="EMBL/GenBank/DDBJ databases">
        <title>The Genome Sequence of Plasmodium vivax Brazil I.</title>
        <authorList>
            <consortium name="The Broad Institute Genome Sequencing Platform"/>
            <consortium name="The Broad Institute Genome Sequencing Center for Infectious Disease"/>
            <person name="Neafsey D."/>
            <person name="Carlton J."/>
            <person name="Barnwell J."/>
            <person name="Collins W."/>
            <person name="Escalante A."/>
            <person name="Mullikin J."/>
            <person name="Saul A."/>
            <person name="Guigo R."/>
            <person name="Camara F."/>
            <person name="Young S.K."/>
            <person name="Zeng Q."/>
            <person name="Gargeya S."/>
            <person name="Fitzgerald M."/>
            <person name="Haas B."/>
            <person name="Abouelleil A."/>
            <person name="Alvarado L."/>
            <person name="Arachchi H.M."/>
            <person name="Berlin A."/>
            <person name="Brown A."/>
            <person name="Chapman S.B."/>
            <person name="Chen Z."/>
            <person name="Dunbar C."/>
            <person name="Freedman E."/>
            <person name="Gearin G."/>
            <person name="Gellesch M."/>
            <person name="Goldberg J."/>
            <person name="Griggs A."/>
            <person name="Gujja S."/>
            <person name="Heiman D."/>
            <person name="Howarth C."/>
            <person name="Larson L."/>
            <person name="Lui A."/>
            <person name="MacDonald P.J.P."/>
            <person name="Montmayeur A."/>
            <person name="Murphy C."/>
            <person name="Neiman D."/>
            <person name="Pearson M."/>
            <person name="Priest M."/>
            <person name="Roberts A."/>
            <person name="Saif S."/>
            <person name="Shea T."/>
            <person name="Shenoy N."/>
            <person name="Sisk P."/>
            <person name="Stolte C."/>
            <person name="Sykes S."/>
            <person name="Wortman J."/>
            <person name="Nusbaum C."/>
            <person name="Birren B."/>
        </authorList>
    </citation>
    <scope>NUCLEOTIDE SEQUENCE [LARGE SCALE GENOMIC DNA]</scope>
    <source>
        <strain evidence="2 3">Brazil I</strain>
    </source>
</reference>
<keyword evidence="1" id="KW-0812">Transmembrane</keyword>
<gene>
    <name evidence="2" type="ORF">PVBG_06222</name>
</gene>
<feature type="transmembrane region" description="Helical" evidence="1">
    <location>
        <begin position="6"/>
        <end position="25"/>
    </location>
</feature>
<dbReference type="EMBL" id="KQ234891">
    <property type="protein sequence ID" value="KMZ83444.1"/>
    <property type="molecule type" value="Genomic_DNA"/>
</dbReference>
<name>A0A0J9SKC9_PLAV1</name>
<proteinExistence type="predicted"/>
<evidence type="ECO:0000313" key="3">
    <source>
        <dbReference type="Proteomes" id="UP000053327"/>
    </source>
</evidence>
<evidence type="ECO:0000256" key="1">
    <source>
        <dbReference type="SAM" id="Phobius"/>
    </source>
</evidence>
<evidence type="ECO:0000313" key="2">
    <source>
        <dbReference type="EMBL" id="KMZ83444.1"/>
    </source>
</evidence>
<protein>
    <submittedName>
        <fullName evidence="2">Uncharacterized protein</fullName>
    </submittedName>
</protein>
<dbReference type="Proteomes" id="UP000053327">
    <property type="component" value="Unassembled WGS sequence"/>
</dbReference>
<accession>A0A0J9SKC9</accession>
<organism evidence="2 3">
    <name type="scientific">Plasmodium vivax (strain Brazil I)</name>
    <dbReference type="NCBI Taxonomy" id="1033975"/>
    <lineage>
        <taxon>Eukaryota</taxon>
        <taxon>Sar</taxon>
        <taxon>Alveolata</taxon>
        <taxon>Apicomplexa</taxon>
        <taxon>Aconoidasida</taxon>
        <taxon>Haemosporida</taxon>
        <taxon>Plasmodiidae</taxon>
        <taxon>Plasmodium</taxon>
        <taxon>Plasmodium (Plasmodium)</taxon>
    </lineage>
</organism>
<sequence length="107" mass="12188">MTTLRIMEILRLILLMVILLVIKITRNSLKNILIHIMMYIQIVKQKKQKNSIVIILINYLKDETAKSGSTKTITGSVVPVLGVSSISLLLYKVIENLIDIHKIIIHI</sequence>
<keyword evidence="1" id="KW-0472">Membrane</keyword>
<keyword evidence="1" id="KW-1133">Transmembrane helix</keyword>
<dbReference type="AlphaFoldDB" id="A0A0J9SKC9"/>